<sequence length="129" mass="14575">MVFMWAYAVSHSFGSDNYCPGIHPRGKRHDRNQHIPSVLDEHVADRRRCGMVTSMRNLLRKGPLSERSITEKNVMESPKKEKSLVLLRKSKGGNRRCSLSENIASPSRRTSKDPSTEIGARGQQDVSKL</sequence>
<reference evidence="2" key="1">
    <citation type="journal article" date="2023" name="Science">
        <title>Genome structures resolve the early diversification of teleost fishes.</title>
        <authorList>
            <person name="Parey E."/>
            <person name="Louis A."/>
            <person name="Montfort J."/>
            <person name="Bouchez O."/>
            <person name="Roques C."/>
            <person name="Iampietro C."/>
            <person name="Lluch J."/>
            <person name="Castinel A."/>
            <person name="Donnadieu C."/>
            <person name="Desvignes T."/>
            <person name="Floi Bucao C."/>
            <person name="Jouanno E."/>
            <person name="Wen M."/>
            <person name="Mejri S."/>
            <person name="Dirks R."/>
            <person name="Jansen H."/>
            <person name="Henkel C."/>
            <person name="Chen W.J."/>
            <person name="Zahm M."/>
            <person name="Cabau C."/>
            <person name="Klopp C."/>
            <person name="Thompson A.W."/>
            <person name="Robinson-Rechavi M."/>
            <person name="Braasch I."/>
            <person name="Lecointre G."/>
            <person name="Bobe J."/>
            <person name="Postlethwait J.H."/>
            <person name="Berthelot C."/>
            <person name="Roest Crollius H."/>
            <person name="Guiguen Y."/>
        </authorList>
    </citation>
    <scope>NUCLEOTIDE SEQUENCE</scope>
    <source>
        <strain evidence="2">WJC10195</strain>
    </source>
</reference>
<dbReference type="EMBL" id="JAINUF010000014">
    <property type="protein sequence ID" value="KAJ8342229.1"/>
    <property type="molecule type" value="Genomic_DNA"/>
</dbReference>
<protein>
    <submittedName>
        <fullName evidence="2">Uncharacterized protein</fullName>
    </submittedName>
</protein>
<organism evidence="2 3">
    <name type="scientific">Synaphobranchus kaupii</name>
    <name type="common">Kaup's arrowtooth eel</name>
    <dbReference type="NCBI Taxonomy" id="118154"/>
    <lineage>
        <taxon>Eukaryota</taxon>
        <taxon>Metazoa</taxon>
        <taxon>Chordata</taxon>
        <taxon>Craniata</taxon>
        <taxon>Vertebrata</taxon>
        <taxon>Euteleostomi</taxon>
        <taxon>Actinopterygii</taxon>
        <taxon>Neopterygii</taxon>
        <taxon>Teleostei</taxon>
        <taxon>Anguilliformes</taxon>
        <taxon>Synaphobranchidae</taxon>
        <taxon>Synaphobranchus</taxon>
    </lineage>
</organism>
<evidence type="ECO:0000256" key="1">
    <source>
        <dbReference type="SAM" id="MobiDB-lite"/>
    </source>
</evidence>
<dbReference type="AlphaFoldDB" id="A0A9Q1ENU8"/>
<accession>A0A9Q1ENU8</accession>
<evidence type="ECO:0000313" key="2">
    <source>
        <dbReference type="EMBL" id="KAJ8342229.1"/>
    </source>
</evidence>
<proteinExistence type="predicted"/>
<evidence type="ECO:0000313" key="3">
    <source>
        <dbReference type="Proteomes" id="UP001152622"/>
    </source>
</evidence>
<name>A0A9Q1ENU8_SYNKA</name>
<gene>
    <name evidence="2" type="ORF">SKAU_G00321570</name>
</gene>
<feature type="compositionally biased region" description="Polar residues" evidence="1">
    <location>
        <begin position="97"/>
        <end position="108"/>
    </location>
</feature>
<keyword evidence="3" id="KW-1185">Reference proteome</keyword>
<dbReference type="Proteomes" id="UP001152622">
    <property type="component" value="Chromosome 14"/>
</dbReference>
<comment type="caution">
    <text evidence="2">The sequence shown here is derived from an EMBL/GenBank/DDBJ whole genome shotgun (WGS) entry which is preliminary data.</text>
</comment>
<feature type="region of interest" description="Disordered" evidence="1">
    <location>
        <begin position="87"/>
        <end position="129"/>
    </location>
</feature>